<keyword evidence="4" id="KW-0547">Nucleotide-binding</keyword>
<dbReference type="GO" id="GO:0004631">
    <property type="term" value="F:phosphomevalonate kinase activity"/>
    <property type="evidence" value="ECO:0007669"/>
    <property type="project" value="UniProtKB-EC"/>
</dbReference>
<dbReference type="NCBIfam" id="TIGR01220">
    <property type="entry name" value="Pmev_kin_Gr_pos"/>
    <property type="match status" value="1"/>
</dbReference>
<name>A0A1M5E1T7_9BACI</name>
<dbReference type="InterPro" id="IPR035102">
    <property type="entry name" value="Phosphomevalonate_kinase"/>
</dbReference>
<dbReference type="GO" id="GO:0005524">
    <property type="term" value="F:ATP binding"/>
    <property type="evidence" value="ECO:0007669"/>
    <property type="project" value="UniProtKB-KW"/>
</dbReference>
<keyword evidence="3" id="KW-0808">Transferase</keyword>
<reference evidence="9 10" key="1">
    <citation type="submission" date="2016-11" db="EMBL/GenBank/DDBJ databases">
        <authorList>
            <person name="Jaros S."/>
            <person name="Januszkiewicz K."/>
            <person name="Wedrychowicz H."/>
        </authorList>
    </citation>
    <scope>NUCLEOTIDE SEQUENCE [LARGE SCALE GENOMIC DNA]</scope>
    <source>
        <strain evidence="9 10">IBRC-M 10683</strain>
    </source>
</reference>
<dbReference type="EC" id="2.7.4.2" evidence="2"/>
<dbReference type="STRING" id="930117.SAMN05216225_100397"/>
<dbReference type="InterPro" id="IPR013750">
    <property type="entry name" value="GHMP_kinase_C_dom"/>
</dbReference>
<evidence type="ECO:0000259" key="8">
    <source>
        <dbReference type="Pfam" id="PF08544"/>
    </source>
</evidence>
<evidence type="ECO:0000313" key="9">
    <source>
        <dbReference type="EMBL" id="SHF73228.1"/>
    </source>
</evidence>
<evidence type="ECO:0000313" key="10">
    <source>
        <dbReference type="Proteomes" id="UP000183988"/>
    </source>
</evidence>
<dbReference type="SUPFAM" id="SSF55060">
    <property type="entry name" value="GHMP Kinase, C-terminal domain"/>
    <property type="match status" value="1"/>
</dbReference>
<dbReference type="Pfam" id="PF00288">
    <property type="entry name" value="GHMP_kinases_N"/>
    <property type="match status" value="1"/>
</dbReference>
<proteinExistence type="predicted"/>
<dbReference type="InterPro" id="IPR014721">
    <property type="entry name" value="Ribsml_uS5_D2-typ_fold_subgr"/>
</dbReference>
<evidence type="ECO:0000256" key="3">
    <source>
        <dbReference type="ARBA" id="ARBA00022679"/>
    </source>
</evidence>
<evidence type="ECO:0000256" key="6">
    <source>
        <dbReference type="ARBA" id="ARBA00022840"/>
    </source>
</evidence>
<dbReference type="Gene3D" id="3.30.70.890">
    <property type="entry name" value="GHMP kinase, C-terminal domain"/>
    <property type="match status" value="1"/>
</dbReference>
<keyword evidence="10" id="KW-1185">Reference proteome</keyword>
<gene>
    <name evidence="9" type="ORF">SAMN05216225_100397</name>
</gene>
<keyword evidence="6" id="KW-0067">ATP-binding</keyword>
<evidence type="ECO:0000256" key="2">
    <source>
        <dbReference type="ARBA" id="ARBA00012958"/>
    </source>
</evidence>
<dbReference type="AlphaFoldDB" id="A0A1M5E1T7"/>
<feature type="domain" description="GHMP kinase C-terminal" evidence="8">
    <location>
        <begin position="275"/>
        <end position="335"/>
    </location>
</feature>
<evidence type="ECO:0000256" key="1">
    <source>
        <dbReference type="ARBA" id="ARBA00005017"/>
    </source>
</evidence>
<dbReference type="SUPFAM" id="SSF54211">
    <property type="entry name" value="Ribosomal protein S5 domain 2-like"/>
    <property type="match status" value="1"/>
</dbReference>
<dbReference type="UniPathway" id="UPA00057">
    <property type="reaction ID" value="UER00099"/>
</dbReference>
<evidence type="ECO:0000259" key="7">
    <source>
        <dbReference type="Pfam" id="PF00288"/>
    </source>
</evidence>
<dbReference type="PANTHER" id="PTHR31814:SF2">
    <property type="entry name" value="PHOSPHOMEVALONATE KINASE"/>
    <property type="match status" value="1"/>
</dbReference>
<dbReference type="InterPro" id="IPR005917">
    <property type="entry name" value="Pmev_kinase_bact"/>
</dbReference>
<feature type="domain" description="GHMP kinase N-terminal" evidence="7">
    <location>
        <begin position="74"/>
        <end position="161"/>
    </location>
</feature>
<dbReference type="Pfam" id="PF08544">
    <property type="entry name" value="GHMP_kinases_C"/>
    <property type="match status" value="1"/>
</dbReference>
<dbReference type="EMBL" id="FQVW01000003">
    <property type="protein sequence ID" value="SHF73228.1"/>
    <property type="molecule type" value="Genomic_DNA"/>
</dbReference>
<evidence type="ECO:0000256" key="5">
    <source>
        <dbReference type="ARBA" id="ARBA00022777"/>
    </source>
</evidence>
<dbReference type="InterPro" id="IPR036554">
    <property type="entry name" value="GHMP_kinase_C_sf"/>
</dbReference>
<accession>A0A1M5E1T7</accession>
<dbReference type="InterPro" id="IPR020568">
    <property type="entry name" value="Ribosomal_Su5_D2-typ_SF"/>
</dbReference>
<dbReference type="GO" id="GO:0019287">
    <property type="term" value="P:isopentenyl diphosphate biosynthetic process, mevalonate pathway"/>
    <property type="evidence" value="ECO:0007669"/>
    <property type="project" value="UniProtKB-UniPathway"/>
</dbReference>
<dbReference type="PANTHER" id="PTHR31814">
    <property type="match status" value="1"/>
</dbReference>
<protein>
    <recommendedName>
        <fullName evidence="2">phosphomevalonate kinase</fullName>
        <ecNumber evidence="2">2.7.4.2</ecNumber>
    </recommendedName>
</protein>
<evidence type="ECO:0000256" key="4">
    <source>
        <dbReference type="ARBA" id="ARBA00022741"/>
    </source>
</evidence>
<dbReference type="InterPro" id="IPR006204">
    <property type="entry name" value="GHMP_kinase_N_dom"/>
</dbReference>
<sequence length="352" mass="38537">MVAGEFAVLEPHQKLAVMAVDRFVYATLQPSNTNQLTLENFDLNNLHWDFNNQEVNVETDDSKVLFVQNAMTVALTYLEEQSIPTHPFHLSIKSELDDGAGKKYGLGSSAAVVTAVISSILHAFYPEKAIPKLIFKLASITHVKTQGNGSGADVAASSYGGFLEYSSFQAEWLAKNYQELGSLRELLQRDWKYLSIKPVSLPQEIYVCIGWTGSPASTGRLVDEVLELKRHNPQRFQQFLDQSEEAVQNILMGMRENSLKKLFLGVKQNRRALREVGDAANVEIETQLLGNLCDIAEQLGGAAKPSGAGGGDCGIAFMPTKAKASELLKSWEAAGITPLDIQPTSYGASLLK</sequence>
<comment type="pathway">
    <text evidence="1">Isoprenoid biosynthesis; isopentenyl diphosphate biosynthesis via mevalonate pathway; isopentenyl diphosphate from (R)-mevalonate: step 2/3.</text>
</comment>
<dbReference type="Proteomes" id="UP000183988">
    <property type="component" value="Unassembled WGS sequence"/>
</dbReference>
<dbReference type="Gene3D" id="3.30.230.10">
    <property type="match status" value="1"/>
</dbReference>
<keyword evidence="5 9" id="KW-0418">Kinase</keyword>
<organism evidence="9 10">
    <name type="scientific">Ornithinibacillus halophilus</name>
    <dbReference type="NCBI Taxonomy" id="930117"/>
    <lineage>
        <taxon>Bacteria</taxon>
        <taxon>Bacillati</taxon>
        <taxon>Bacillota</taxon>
        <taxon>Bacilli</taxon>
        <taxon>Bacillales</taxon>
        <taxon>Bacillaceae</taxon>
        <taxon>Ornithinibacillus</taxon>
    </lineage>
</organism>